<feature type="active site" description="Proton acceptor" evidence="2">
    <location>
        <position position="128"/>
    </location>
</feature>
<dbReference type="InterPro" id="IPR041561">
    <property type="entry name" value="PglD_N"/>
</dbReference>
<dbReference type="PANTHER" id="PTHR43300:SF7">
    <property type="entry name" value="UDP-N-ACETYLBACILLOSAMINE N-ACETYLTRANSFERASE"/>
    <property type="match status" value="1"/>
</dbReference>
<feature type="binding site" evidence="3">
    <location>
        <position position="64"/>
    </location>
    <ligand>
        <name>substrate</name>
    </ligand>
</feature>
<dbReference type="CDD" id="cd03360">
    <property type="entry name" value="LbH_AT_putative"/>
    <property type="match status" value="1"/>
</dbReference>
<evidence type="ECO:0000256" key="3">
    <source>
        <dbReference type="PIRSR" id="PIRSR620019-2"/>
    </source>
</evidence>
<protein>
    <submittedName>
        <fullName evidence="5">Acetyltransferase</fullName>
    </submittedName>
</protein>
<dbReference type="RefSeq" id="WP_162329953.1">
    <property type="nucleotide sequence ID" value="NZ_CP048113.1"/>
</dbReference>
<dbReference type="InterPro" id="IPR011004">
    <property type="entry name" value="Trimer_LpxA-like_sf"/>
</dbReference>
<keyword evidence="5" id="KW-0808">Transferase</keyword>
<dbReference type="Gene3D" id="3.40.50.20">
    <property type="match status" value="1"/>
</dbReference>
<dbReference type="Pfam" id="PF00132">
    <property type="entry name" value="Hexapep"/>
    <property type="match status" value="2"/>
</dbReference>
<feature type="site" description="Increases basicity of active site His" evidence="2">
    <location>
        <position position="129"/>
    </location>
</feature>
<dbReference type="AlphaFoldDB" id="A0A6B9Z7N0"/>
<evidence type="ECO:0000259" key="4">
    <source>
        <dbReference type="Pfam" id="PF17836"/>
    </source>
</evidence>
<reference evidence="5 6" key="1">
    <citation type="submission" date="2020-01" db="EMBL/GenBank/DDBJ databases">
        <title>Complete genome sequence of Chitinophaga sp. H33E-04 isolated from quinoa roots.</title>
        <authorList>
            <person name="Weon H.-Y."/>
            <person name="Lee S.A."/>
        </authorList>
    </citation>
    <scope>NUCLEOTIDE SEQUENCE [LARGE SCALE GENOMIC DNA]</scope>
    <source>
        <strain evidence="5 6">H33E-04</strain>
    </source>
</reference>
<evidence type="ECO:0000313" key="5">
    <source>
        <dbReference type="EMBL" id="QHS58248.1"/>
    </source>
</evidence>
<dbReference type="InterPro" id="IPR050179">
    <property type="entry name" value="Trans_hexapeptide_repeat"/>
</dbReference>
<name>A0A6B9Z7N0_9BACT</name>
<accession>A0A6B9Z7N0</accession>
<dbReference type="InterPro" id="IPR020019">
    <property type="entry name" value="AcTrfase_PglD-like"/>
</dbReference>
<dbReference type="SUPFAM" id="SSF51161">
    <property type="entry name" value="Trimeric LpxA-like enzymes"/>
    <property type="match status" value="1"/>
</dbReference>
<dbReference type="InterPro" id="IPR001451">
    <property type="entry name" value="Hexapep"/>
</dbReference>
<evidence type="ECO:0000256" key="2">
    <source>
        <dbReference type="PIRSR" id="PIRSR620019-1"/>
    </source>
</evidence>
<dbReference type="PANTHER" id="PTHR43300">
    <property type="entry name" value="ACETYLTRANSFERASE"/>
    <property type="match status" value="1"/>
</dbReference>
<organism evidence="5 6">
    <name type="scientific">Chitinophaga agri</name>
    <dbReference type="NCBI Taxonomy" id="2703787"/>
    <lineage>
        <taxon>Bacteria</taxon>
        <taxon>Pseudomonadati</taxon>
        <taxon>Bacteroidota</taxon>
        <taxon>Chitinophagia</taxon>
        <taxon>Chitinophagales</taxon>
        <taxon>Chitinophagaceae</taxon>
        <taxon>Chitinophaga</taxon>
    </lineage>
</organism>
<feature type="binding site" evidence="3">
    <location>
        <position position="137"/>
    </location>
    <ligand>
        <name>acetyl-CoA</name>
        <dbReference type="ChEBI" id="CHEBI:57288"/>
    </ligand>
</feature>
<feature type="domain" description="PglD N-terminal" evidence="4">
    <location>
        <begin position="5"/>
        <end position="74"/>
    </location>
</feature>
<dbReference type="Gene3D" id="2.160.10.10">
    <property type="entry name" value="Hexapeptide repeat proteins"/>
    <property type="match status" value="1"/>
</dbReference>
<dbReference type="KEGG" id="chih:GWR21_01150"/>
<sequence length="181" mass="19127">MRSCCIYGIGGHAKVLYELVLLNNMHVAGFFDDNSPAGHRFRDLPVERYKQTVFPGNGVIIGVGNNQSRKDIASGLTHPVYHLTHPSAVCSADANINEGTVILSRAIIQADVTIGMHCILNAGCVVDHDAIIEDFVHIAPQAYIGGGAIVGEGAVIGAGAVVMRHASIPAWTVIPPNVVIN</sequence>
<evidence type="ECO:0000256" key="1">
    <source>
        <dbReference type="ARBA" id="ARBA00007274"/>
    </source>
</evidence>
<keyword evidence="6" id="KW-1185">Reference proteome</keyword>
<gene>
    <name evidence="5" type="ORF">GWR21_01150</name>
</gene>
<evidence type="ECO:0000313" key="6">
    <source>
        <dbReference type="Proteomes" id="UP000476411"/>
    </source>
</evidence>
<dbReference type="Proteomes" id="UP000476411">
    <property type="component" value="Chromosome"/>
</dbReference>
<dbReference type="GO" id="GO:0016740">
    <property type="term" value="F:transferase activity"/>
    <property type="evidence" value="ECO:0007669"/>
    <property type="project" value="UniProtKB-KW"/>
</dbReference>
<comment type="similarity">
    <text evidence="1">Belongs to the transferase hexapeptide repeat family.</text>
</comment>
<proteinExistence type="inferred from homology"/>
<dbReference type="EMBL" id="CP048113">
    <property type="protein sequence ID" value="QHS58248.1"/>
    <property type="molecule type" value="Genomic_DNA"/>
</dbReference>
<dbReference type="Pfam" id="PF17836">
    <property type="entry name" value="PglD_N"/>
    <property type="match status" value="1"/>
</dbReference>